<dbReference type="InterPro" id="IPR003680">
    <property type="entry name" value="Flavodoxin_fold"/>
</dbReference>
<keyword evidence="1" id="KW-0560">Oxidoreductase</keyword>
<proteinExistence type="predicted"/>
<reference evidence="3 4" key="1">
    <citation type="submission" date="2021-06" db="EMBL/GenBank/DDBJ databases">
        <title>Bacillus sp. RD4P76, an endophyte from a halophyte.</title>
        <authorList>
            <person name="Sun J.-Q."/>
        </authorList>
    </citation>
    <scope>NUCLEOTIDE SEQUENCE [LARGE SCALE GENOMIC DNA]</scope>
    <source>
        <strain evidence="3 4">CGMCC 1.15917</strain>
    </source>
</reference>
<name>A0ABS6JD01_9BACI</name>
<evidence type="ECO:0000259" key="2">
    <source>
        <dbReference type="Pfam" id="PF02525"/>
    </source>
</evidence>
<organism evidence="3 4">
    <name type="scientific">Evansella tamaricis</name>
    <dbReference type="NCBI Taxonomy" id="2069301"/>
    <lineage>
        <taxon>Bacteria</taxon>
        <taxon>Bacillati</taxon>
        <taxon>Bacillota</taxon>
        <taxon>Bacilli</taxon>
        <taxon>Bacillales</taxon>
        <taxon>Bacillaceae</taxon>
        <taxon>Evansella</taxon>
    </lineage>
</organism>
<protein>
    <submittedName>
        <fullName evidence="3">NAD(P)H-dependent oxidoreductase</fullName>
    </submittedName>
</protein>
<accession>A0ABS6JD01</accession>
<dbReference type="RefSeq" id="WP_217065337.1">
    <property type="nucleotide sequence ID" value="NZ_JAHQCS010000073.1"/>
</dbReference>
<dbReference type="InterPro" id="IPR051545">
    <property type="entry name" value="NAD(P)H_dehydrogenase_qn"/>
</dbReference>
<keyword evidence="4" id="KW-1185">Reference proteome</keyword>
<dbReference type="EMBL" id="JAHQCS010000073">
    <property type="protein sequence ID" value="MBU9711446.1"/>
    <property type="molecule type" value="Genomic_DNA"/>
</dbReference>
<comment type="caution">
    <text evidence="3">The sequence shown here is derived from an EMBL/GenBank/DDBJ whole genome shotgun (WGS) entry which is preliminary data.</text>
</comment>
<feature type="domain" description="Flavodoxin-like fold" evidence="2">
    <location>
        <begin position="3"/>
        <end position="187"/>
    </location>
</feature>
<dbReference type="Proteomes" id="UP000784880">
    <property type="component" value="Unassembled WGS sequence"/>
</dbReference>
<gene>
    <name evidence="3" type="ORF">KS419_06845</name>
</gene>
<dbReference type="PANTHER" id="PTHR10204">
    <property type="entry name" value="NAD P H OXIDOREDUCTASE-RELATED"/>
    <property type="match status" value="1"/>
</dbReference>
<sequence length="199" mass="22745">MANHLVIYMHPTEDSFNGALLNSYTKTLEEQGDHVVIRSLSAQNFRSELSHEEYKDSLNGIFSPDVRKEHEYLLQADYITFLFPFWWTGFPAVGKGYIDRVFSYGVAYELDGEDPIPLLNGKKAVLIITSGTPENEMKEMKIYSNFLELVDKSIFQFCGLELIKTVYFGNVIQCGNENRTKMLEEVSKVAKKINECSSD</sequence>
<evidence type="ECO:0000256" key="1">
    <source>
        <dbReference type="ARBA" id="ARBA00023002"/>
    </source>
</evidence>
<evidence type="ECO:0000313" key="3">
    <source>
        <dbReference type="EMBL" id="MBU9711446.1"/>
    </source>
</evidence>
<evidence type="ECO:0000313" key="4">
    <source>
        <dbReference type="Proteomes" id="UP000784880"/>
    </source>
</evidence>
<dbReference type="PANTHER" id="PTHR10204:SF34">
    <property type="entry name" value="NAD(P)H DEHYDROGENASE [QUINONE] 1 ISOFORM 1"/>
    <property type="match status" value="1"/>
</dbReference>
<dbReference type="Pfam" id="PF02525">
    <property type="entry name" value="Flavodoxin_2"/>
    <property type="match status" value="1"/>
</dbReference>